<dbReference type="InParanoid" id="A0A098DM07"/>
<evidence type="ECO:0000256" key="1">
    <source>
        <dbReference type="SAM" id="MobiDB-lite"/>
    </source>
</evidence>
<keyword evidence="4" id="KW-1185">Reference proteome</keyword>
<reference evidence="2 4" key="3">
    <citation type="journal article" date="2015" name="BMC Genomics">
        <title>The completed genome sequence of the pathogenic ascomycete fungus Fusarium graminearum.</title>
        <authorList>
            <person name="King R."/>
            <person name="Urban M."/>
            <person name="Hammond-Kosack M.C."/>
            <person name="Hassani-Pak K."/>
            <person name="Hammond-Kosack K.E."/>
        </authorList>
    </citation>
    <scope>NUCLEOTIDE SEQUENCE [LARGE SCALE GENOMIC DNA]</scope>
    <source>
        <strain evidence="4">ATCC MYA-4620 / CBS 123657 / FGSC 9075 / NRRL 31084 / PH-1</strain>
        <strain evidence="2">PH-1</strain>
    </source>
</reference>
<evidence type="ECO:0000313" key="4">
    <source>
        <dbReference type="Proteomes" id="UP000070720"/>
    </source>
</evidence>
<reference evidence="3 4" key="1">
    <citation type="journal article" date="2007" name="Science">
        <title>The Fusarium graminearum genome reveals a link between localized polymorphism and pathogen specialization.</title>
        <authorList>
            <person name="Cuomo C.A."/>
            <person name="Gueldener U."/>
            <person name="Xu J.-R."/>
            <person name="Trail F."/>
            <person name="Turgeon B.G."/>
            <person name="Di Pietro A."/>
            <person name="Walton J.D."/>
            <person name="Ma L.-J."/>
            <person name="Baker S.E."/>
            <person name="Rep M."/>
            <person name="Adam G."/>
            <person name="Antoniw J."/>
            <person name="Baldwin T."/>
            <person name="Calvo S.E."/>
            <person name="Chang Y.-L."/>
            <person name="DeCaprio D."/>
            <person name="Gale L.R."/>
            <person name="Gnerre S."/>
            <person name="Goswami R.S."/>
            <person name="Hammond-Kosack K."/>
            <person name="Harris L.J."/>
            <person name="Hilburn K."/>
            <person name="Kennell J.C."/>
            <person name="Kroken S."/>
            <person name="Magnuson J.K."/>
            <person name="Mannhaupt G."/>
            <person name="Mauceli E.W."/>
            <person name="Mewes H.-W."/>
            <person name="Mitterbauer R."/>
            <person name="Muehlbauer G."/>
            <person name="Muensterkoetter M."/>
            <person name="Nelson D."/>
            <person name="O'Donnell K."/>
            <person name="Ouellet T."/>
            <person name="Qi W."/>
            <person name="Quesneville H."/>
            <person name="Roncero M.I.G."/>
            <person name="Seong K.-Y."/>
            <person name="Tetko I.V."/>
            <person name="Urban M."/>
            <person name="Waalwijk C."/>
            <person name="Ward T.J."/>
            <person name="Yao J."/>
            <person name="Birren B.W."/>
            <person name="Kistler H.C."/>
        </authorList>
    </citation>
    <scope>NUCLEOTIDE SEQUENCE [LARGE SCALE GENOMIC DNA]</scope>
    <source>
        <strain evidence="4">ATCC MYA-4620 / CBS 123657 / FGSC 9075 / NRRL 31084 / PH-1</strain>
        <strain evidence="3">PH-1 / ATCC MYA-4620 / FGSC 9075 / NRRL 31084</strain>
    </source>
</reference>
<feature type="compositionally biased region" description="Basic and acidic residues" evidence="1">
    <location>
        <begin position="12"/>
        <end position="30"/>
    </location>
</feature>
<evidence type="ECO:0000313" key="3">
    <source>
        <dbReference type="EnsemblFungi" id="CEF79520"/>
    </source>
</evidence>
<dbReference type="EnsemblFungi" id="CEF79520">
    <property type="protein sequence ID" value="CEF79520"/>
    <property type="gene ID" value="FGRRES_20213"/>
</dbReference>
<gene>
    <name evidence="2" type="ORF">FGRAMPH1_01T15437</name>
</gene>
<name>A0A098DM07_GIBZE</name>
<accession>A0A0E0S7P5</accession>
<organism evidence="2 4">
    <name type="scientific">Gibberella zeae (strain ATCC MYA-4620 / CBS 123657 / FGSC 9075 / NRRL 31084 / PH-1)</name>
    <name type="common">Wheat head blight fungus</name>
    <name type="synonym">Fusarium graminearum</name>
    <dbReference type="NCBI Taxonomy" id="229533"/>
    <lineage>
        <taxon>Eukaryota</taxon>
        <taxon>Fungi</taxon>
        <taxon>Dikarya</taxon>
        <taxon>Ascomycota</taxon>
        <taxon>Pezizomycotina</taxon>
        <taxon>Sordariomycetes</taxon>
        <taxon>Hypocreomycetidae</taxon>
        <taxon>Hypocreales</taxon>
        <taxon>Nectriaceae</taxon>
        <taxon>Fusarium</taxon>
    </lineage>
</organism>
<dbReference type="Proteomes" id="UP000070720">
    <property type="component" value="Chromosome 2"/>
</dbReference>
<dbReference type="EMBL" id="HG970333">
    <property type="protein sequence ID" value="CEF79520.1"/>
    <property type="molecule type" value="Genomic_DNA"/>
</dbReference>
<accession>A0A098DM07</accession>
<protein>
    <submittedName>
        <fullName evidence="2">Chromosome 2, complete genome</fullName>
    </submittedName>
</protein>
<evidence type="ECO:0000313" key="2">
    <source>
        <dbReference type="EMBL" id="CEF79520.1"/>
    </source>
</evidence>
<dbReference type="AlphaFoldDB" id="A0A098DM07"/>
<sequence>MSAPNQQKRKRNADDKTMEELNRYKNKPLERGSFLTI</sequence>
<dbReference type="VEuPathDB" id="FungiDB:FGRAMPH1_01G15437"/>
<reference evidence="3 4" key="2">
    <citation type="journal article" date="2010" name="Nature">
        <title>Comparative genomics reveals mobile pathogenicity chromosomes in Fusarium.</title>
        <authorList>
            <person name="Ma L.J."/>
            <person name="van der Does H.C."/>
            <person name="Borkovich K.A."/>
            <person name="Coleman J.J."/>
            <person name="Daboussi M.J."/>
            <person name="Di Pietro A."/>
            <person name="Dufresne M."/>
            <person name="Freitag M."/>
            <person name="Grabherr M."/>
            <person name="Henrissat B."/>
            <person name="Houterman P.M."/>
            <person name="Kang S."/>
            <person name="Shim W.B."/>
            <person name="Woloshuk C."/>
            <person name="Xie X."/>
            <person name="Xu J.R."/>
            <person name="Antoniw J."/>
            <person name="Baker S.E."/>
            <person name="Bluhm B.H."/>
            <person name="Breakspear A."/>
            <person name="Brown D.W."/>
            <person name="Butchko R.A."/>
            <person name="Chapman S."/>
            <person name="Coulson R."/>
            <person name="Coutinho P.M."/>
            <person name="Danchin E.G."/>
            <person name="Diener A."/>
            <person name="Gale L.R."/>
            <person name="Gardiner D.M."/>
            <person name="Goff S."/>
            <person name="Hammond-Kosack K.E."/>
            <person name="Hilburn K."/>
            <person name="Hua-Van A."/>
            <person name="Jonkers W."/>
            <person name="Kazan K."/>
            <person name="Kodira C.D."/>
            <person name="Koehrsen M."/>
            <person name="Kumar L."/>
            <person name="Lee Y.H."/>
            <person name="Li L."/>
            <person name="Manners J.M."/>
            <person name="Miranda-Saavedra D."/>
            <person name="Mukherjee M."/>
            <person name="Park G."/>
            <person name="Park J."/>
            <person name="Park S.Y."/>
            <person name="Proctor R.H."/>
            <person name="Regev A."/>
            <person name="Ruiz-Roldan M.C."/>
            <person name="Sain D."/>
            <person name="Sakthikumar S."/>
            <person name="Sykes S."/>
            <person name="Schwartz D.C."/>
            <person name="Turgeon B.G."/>
            <person name="Wapinski I."/>
            <person name="Yoder O."/>
            <person name="Young S."/>
            <person name="Zeng Q."/>
            <person name="Zhou S."/>
            <person name="Galagan J."/>
            <person name="Cuomo C.A."/>
            <person name="Kistler H.C."/>
            <person name="Rep M."/>
        </authorList>
    </citation>
    <scope>GENOME REANNOTATION</scope>
    <source>
        <strain evidence="4">ATCC MYA-4620 / CBS 123657 / FGSC 9075 / NRRL 31084 / PH-1</strain>
        <strain evidence="3">PH-1 / ATCC MYA-4620 / FGSC 9075 / NRRL 31084</strain>
    </source>
</reference>
<feature type="region of interest" description="Disordered" evidence="1">
    <location>
        <begin position="1"/>
        <end position="37"/>
    </location>
</feature>
<proteinExistence type="predicted"/>
<reference evidence="3" key="4">
    <citation type="submission" date="2017-01" db="UniProtKB">
        <authorList>
            <consortium name="EnsemblFungi"/>
        </authorList>
    </citation>
    <scope>IDENTIFICATION</scope>
    <source>
        <strain evidence="3">PH-1 / ATCC MYA-4620 / FGSC 9075 / NRRL 31084</strain>
    </source>
</reference>